<evidence type="ECO:0000256" key="7">
    <source>
        <dbReference type="SAM" id="Phobius"/>
    </source>
</evidence>
<dbReference type="InterPro" id="IPR003004">
    <property type="entry name" value="GspF/PilC"/>
</dbReference>
<feature type="transmembrane region" description="Helical" evidence="7">
    <location>
        <begin position="166"/>
        <end position="184"/>
    </location>
</feature>
<evidence type="ECO:0000256" key="2">
    <source>
        <dbReference type="ARBA" id="ARBA00005745"/>
    </source>
</evidence>
<dbReference type="GO" id="GO:0005886">
    <property type="term" value="C:plasma membrane"/>
    <property type="evidence" value="ECO:0007669"/>
    <property type="project" value="UniProtKB-SubCell"/>
</dbReference>
<comment type="subcellular location">
    <subcellularLocation>
        <location evidence="1">Cell membrane</location>
        <topology evidence="1">Multi-pass membrane protein</topology>
    </subcellularLocation>
</comment>
<feature type="transmembrane region" description="Helical" evidence="7">
    <location>
        <begin position="220"/>
        <end position="240"/>
    </location>
</feature>
<evidence type="ECO:0000256" key="4">
    <source>
        <dbReference type="ARBA" id="ARBA00022692"/>
    </source>
</evidence>
<evidence type="ECO:0000256" key="1">
    <source>
        <dbReference type="ARBA" id="ARBA00004651"/>
    </source>
</evidence>
<keyword evidence="6 7" id="KW-0472">Membrane</keyword>
<evidence type="ECO:0000259" key="8">
    <source>
        <dbReference type="Pfam" id="PF00482"/>
    </source>
</evidence>
<gene>
    <name evidence="9" type="ORF">GCM10008957_48900</name>
</gene>
<evidence type="ECO:0000256" key="5">
    <source>
        <dbReference type="ARBA" id="ARBA00022989"/>
    </source>
</evidence>
<organism evidence="9 10">
    <name type="scientific">Deinococcus ruber</name>
    <dbReference type="NCBI Taxonomy" id="1848197"/>
    <lineage>
        <taxon>Bacteria</taxon>
        <taxon>Thermotogati</taxon>
        <taxon>Deinococcota</taxon>
        <taxon>Deinococci</taxon>
        <taxon>Deinococcales</taxon>
        <taxon>Deinococcaceae</taxon>
        <taxon>Deinococcus</taxon>
    </lineage>
</organism>
<dbReference type="AlphaFoldDB" id="A0A918CNV4"/>
<accession>A0A918CNV4</accession>
<reference evidence="9" key="1">
    <citation type="journal article" date="2014" name="Int. J. Syst. Evol. Microbiol.">
        <title>Complete genome sequence of Corynebacterium casei LMG S-19264T (=DSM 44701T), isolated from a smear-ripened cheese.</title>
        <authorList>
            <consortium name="US DOE Joint Genome Institute (JGI-PGF)"/>
            <person name="Walter F."/>
            <person name="Albersmeier A."/>
            <person name="Kalinowski J."/>
            <person name="Ruckert C."/>
        </authorList>
    </citation>
    <scope>NUCLEOTIDE SEQUENCE</scope>
    <source>
        <strain evidence="9">JCM 31311</strain>
    </source>
</reference>
<dbReference type="Gene3D" id="1.20.81.30">
    <property type="entry name" value="Type II secretion system (T2SS), domain F"/>
    <property type="match status" value="2"/>
</dbReference>
<evidence type="ECO:0000256" key="6">
    <source>
        <dbReference type="ARBA" id="ARBA00023136"/>
    </source>
</evidence>
<name>A0A918CNV4_9DEIO</name>
<dbReference type="PRINTS" id="PR00812">
    <property type="entry name" value="BCTERIALGSPF"/>
</dbReference>
<keyword evidence="5 7" id="KW-1133">Transmembrane helix</keyword>
<comment type="caution">
    <text evidence="9">The sequence shown here is derived from an EMBL/GenBank/DDBJ whole genome shotgun (WGS) entry which is preliminary data.</text>
</comment>
<feature type="domain" description="Type II secretion system protein GspF" evidence="8">
    <location>
        <begin position="64"/>
        <end position="189"/>
    </location>
</feature>
<dbReference type="PANTHER" id="PTHR30012">
    <property type="entry name" value="GENERAL SECRETION PATHWAY PROTEIN"/>
    <property type="match status" value="1"/>
</dbReference>
<keyword evidence="10" id="KW-1185">Reference proteome</keyword>
<protein>
    <submittedName>
        <fullName evidence="9">Phytochrome sensor protein</fullName>
    </submittedName>
</protein>
<dbReference type="EMBL" id="BMQL01000056">
    <property type="protein sequence ID" value="GGR32662.1"/>
    <property type="molecule type" value="Genomic_DNA"/>
</dbReference>
<comment type="similarity">
    <text evidence="2">Belongs to the GSP F family.</text>
</comment>
<dbReference type="Pfam" id="PF00482">
    <property type="entry name" value="T2SSF"/>
    <property type="match status" value="2"/>
</dbReference>
<feature type="transmembrane region" description="Helical" evidence="7">
    <location>
        <begin position="252"/>
        <end position="269"/>
    </location>
</feature>
<dbReference type="PANTHER" id="PTHR30012:SF0">
    <property type="entry name" value="TYPE II SECRETION SYSTEM PROTEIN F-RELATED"/>
    <property type="match status" value="1"/>
</dbReference>
<dbReference type="Proteomes" id="UP000603865">
    <property type="component" value="Unassembled WGS sequence"/>
</dbReference>
<evidence type="ECO:0000256" key="3">
    <source>
        <dbReference type="ARBA" id="ARBA00022475"/>
    </source>
</evidence>
<evidence type="ECO:0000313" key="9">
    <source>
        <dbReference type="EMBL" id="GGR32662.1"/>
    </source>
</evidence>
<dbReference type="RefSeq" id="WP_189093143.1">
    <property type="nucleotide sequence ID" value="NZ_BMQL01000056.1"/>
</dbReference>
<feature type="domain" description="Type II secretion system protein GspF" evidence="8">
    <location>
        <begin position="272"/>
        <end position="394"/>
    </location>
</feature>
<dbReference type="InterPro" id="IPR042094">
    <property type="entry name" value="T2SS_GspF_sf"/>
</dbReference>
<reference evidence="9" key="2">
    <citation type="submission" date="2020-09" db="EMBL/GenBank/DDBJ databases">
        <authorList>
            <person name="Sun Q."/>
            <person name="Ohkuma M."/>
        </authorList>
    </citation>
    <scope>NUCLEOTIDE SEQUENCE</scope>
    <source>
        <strain evidence="9">JCM 31311</strain>
    </source>
</reference>
<keyword evidence="4 7" id="KW-0812">Transmembrane</keyword>
<feature type="transmembrane region" description="Helical" evidence="7">
    <location>
        <begin position="375"/>
        <end position="395"/>
    </location>
</feature>
<keyword evidence="3" id="KW-1003">Cell membrane</keyword>
<proteinExistence type="inferred from homology"/>
<sequence length="404" mass="45091">MKWSYKAYDPQGTPRKGKLEAPNAEDAYKQVTSLGFTPTEVKKSGDIEFPWSRRPPGLKDKAIFTQQFAQLLGGNVPQNEALGVAARSTTNTYLREAVEKIRVEVEEGQPIEDVFARKEFAKAFDPVFVAFLRMGTESGNLARPLKELGDMYKWQLRIFQMVKKGLTLPVIIMVACLIVTYFIMSNVVPTFMKILDGLHAELPPITKMVKTVSELASNPLVTLAILLIISGIYFAIRAYRSTPAGKLKTDTLLLRLFVVGPLMQTFILARMSRAIAVMLANQIPLANTLQLSGAIAGNAMYAQHMREVRRAAIDGHKMAPVLMRYPKEFPEQYTLQFRAAENNARLDETLIYLGEIYNDEVTTKVEALTTALEPFLMVFLGVVVGTIVVAVFLPMTSMMQALEK</sequence>
<dbReference type="InterPro" id="IPR018076">
    <property type="entry name" value="T2SS_GspF_dom"/>
</dbReference>
<evidence type="ECO:0000313" key="10">
    <source>
        <dbReference type="Proteomes" id="UP000603865"/>
    </source>
</evidence>